<accession>M3B6M6</accession>
<dbReference type="GeneID" id="27901365"/>
<sequence>MSAATRLPAVAGALAVVGGAFAFLSHPTVQHFFTERFGSKAGSTMLKLCAAAFALANLKNVPGFWHIRVLRGIIYQIYFNKKHAIPPKHIFAPLITQSRNTLWDCDYNIHKSNSTYFADLDVARAHTVGAIIRTGLARLNAGDQEGLPKSNVEAKGKYVVALGAVSCFFQRQVEPLQAFEIYTRVLSWDRKWLYMVSHIVQKGKIKPDSYVLQPWKNRKGGQQKTKAGEEDLTKYIFATSVARYVFKKGRLTINPEIVLERSRLLPARPAGVGFPPRAEAGESQLDPTATPFNPATPAANLGESAVLVGDELESKLQGVPSQATDDDAWTWDDMEKERLRGLELAGHFDALNACHGELRAGDVLGKYNDYW</sequence>
<name>M3B6M6_SPHMS</name>
<organism evidence="3 4">
    <name type="scientific">Sphaerulina musiva (strain SO2202)</name>
    <name type="common">Poplar stem canker fungus</name>
    <name type="synonym">Septoria musiva</name>
    <dbReference type="NCBI Taxonomy" id="692275"/>
    <lineage>
        <taxon>Eukaryota</taxon>
        <taxon>Fungi</taxon>
        <taxon>Dikarya</taxon>
        <taxon>Ascomycota</taxon>
        <taxon>Pezizomycotina</taxon>
        <taxon>Dothideomycetes</taxon>
        <taxon>Dothideomycetidae</taxon>
        <taxon>Mycosphaerellales</taxon>
        <taxon>Mycosphaerellaceae</taxon>
        <taxon>Sphaerulina</taxon>
    </lineage>
</organism>
<dbReference type="Pfam" id="PF13279">
    <property type="entry name" value="4HBT_2"/>
    <property type="match status" value="1"/>
</dbReference>
<dbReference type="AlphaFoldDB" id="M3B6M6"/>
<evidence type="ECO:0000313" key="3">
    <source>
        <dbReference type="EMBL" id="EMF15437.1"/>
    </source>
</evidence>
<feature type="compositionally biased region" description="Low complexity" evidence="2">
    <location>
        <begin position="287"/>
        <end position="297"/>
    </location>
</feature>
<dbReference type="InterPro" id="IPR051490">
    <property type="entry name" value="THEM6_lcsJ_thioesterase"/>
</dbReference>
<dbReference type="PANTHER" id="PTHR12475">
    <property type="match status" value="1"/>
</dbReference>
<dbReference type="HOGENOM" id="CLU_040660_0_1_1"/>
<dbReference type="EMBL" id="KB456261">
    <property type="protein sequence ID" value="EMF15437.1"/>
    <property type="molecule type" value="Genomic_DNA"/>
</dbReference>
<dbReference type="eggNOG" id="KOG4366">
    <property type="taxonomic scope" value="Eukaryota"/>
</dbReference>
<dbReference type="PANTHER" id="PTHR12475:SF4">
    <property type="entry name" value="PROTEIN THEM6"/>
    <property type="match status" value="1"/>
</dbReference>
<evidence type="ECO:0000256" key="2">
    <source>
        <dbReference type="SAM" id="MobiDB-lite"/>
    </source>
</evidence>
<dbReference type="OMA" id="NMHKSNA"/>
<dbReference type="Proteomes" id="UP000016931">
    <property type="component" value="Unassembled WGS sequence"/>
</dbReference>
<dbReference type="SUPFAM" id="SSF54637">
    <property type="entry name" value="Thioesterase/thiol ester dehydrase-isomerase"/>
    <property type="match status" value="1"/>
</dbReference>
<feature type="region of interest" description="Disordered" evidence="2">
    <location>
        <begin position="270"/>
        <end position="297"/>
    </location>
</feature>
<gene>
    <name evidence="3" type="ORF">SEPMUDRAFT_147322</name>
</gene>
<reference evidence="3 4" key="1">
    <citation type="journal article" date="2012" name="PLoS Pathog.">
        <title>Diverse lifestyles and strategies of plant pathogenesis encoded in the genomes of eighteen Dothideomycetes fungi.</title>
        <authorList>
            <person name="Ohm R.A."/>
            <person name="Feau N."/>
            <person name="Henrissat B."/>
            <person name="Schoch C.L."/>
            <person name="Horwitz B.A."/>
            <person name="Barry K.W."/>
            <person name="Condon B.J."/>
            <person name="Copeland A.C."/>
            <person name="Dhillon B."/>
            <person name="Glaser F."/>
            <person name="Hesse C.N."/>
            <person name="Kosti I."/>
            <person name="LaButti K."/>
            <person name="Lindquist E.A."/>
            <person name="Lucas S."/>
            <person name="Salamov A.A."/>
            <person name="Bradshaw R.E."/>
            <person name="Ciuffetti L."/>
            <person name="Hamelin R.C."/>
            <person name="Kema G.H.J."/>
            <person name="Lawrence C."/>
            <person name="Scott J.A."/>
            <person name="Spatafora J.W."/>
            <person name="Turgeon B.G."/>
            <person name="de Wit P.J.G.M."/>
            <person name="Zhong S."/>
            <person name="Goodwin S.B."/>
            <person name="Grigoriev I.V."/>
        </authorList>
    </citation>
    <scope>NUCLEOTIDE SEQUENCE [LARGE SCALE GENOMIC DNA]</scope>
    <source>
        <strain evidence="3 4">SO2202</strain>
    </source>
</reference>
<dbReference type="CDD" id="cd00586">
    <property type="entry name" value="4HBT"/>
    <property type="match status" value="1"/>
</dbReference>
<evidence type="ECO:0008006" key="5">
    <source>
        <dbReference type="Google" id="ProtNLM"/>
    </source>
</evidence>
<comment type="similarity">
    <text evidence="1">Belongs to the lcsJ thioesterase family.</text>
</comment>
<protein>
    <recommendedName>
        <fullName evidence="5">4HBT like protein</fullName>
    </recommendedName>
</protein>
<dbReference type="OrthoDB" id="265761at2759"/>
<dbReference type="InterPro" id="IPR029069">
    <property type="entry name" value="HotDog_dom_sf"/>
</dbReference>
<keyword evidence="4" id="KW-1185">Reference proteome</keyword>
<evidence type="ECO:0000313" key="4">
    <source>
        <dbReference type="Proteomes" id="UP000016931"/>
    </source>
</evidence>
<evidence type="ECO:0000256" key="1">
    <source>
        <dbReference type="ARBA" id="ARBA00038476"/>
    </source>
</evidence>
<proteinExistence type="inferred from homology"/>
<dbReference type="RefSeq" id="XP_016763558.1">
    <property type="nucleotide sequence ID" value="XM_016904228.1"/>
</dbReference>